<dbReference type="EMBL" id="MH460461">
    <property type="protein sequence ID" value="AXG66962.1"/>
    <property type="molecule type" value="Genomic_DNA"/>
</dbReference>
<keyword evidence="1" id="KW-0808">Transferase</keyword>
<protein>
    <submittedName>
        <fullName evidence="1">Putative methyltransferase</fullName>
    </submittedName>
</protein>
<evidence type="ECO:0000313" key="1">
    <source>
        <dbReference type="EMBL" id="AXG66962.1"/>
    </source>
</evidence>
<dbReference type="GO" id="GO:0008168">
    <property type="term" value="F:methyltransferase activity"/>
    <property type="evidence" value="ECO:0007669"/>
    <property type="project" value="UniProtKB-KW"/>
</dbReference>
<gene>
    <name evidence="1" type="ORF">JA29_236</name>
</gene>
<sequence length="66" mass="7661">MRKTPVAVCINSALLRGATLATYSPFQEETYNWHYVPISDEEFLRRVLANGKSVILKDRRWVSSKF</sequence>
<reference evidence="1 2" key="1">
    <citation type="journal article" date="2018" name="Front. Microbiol.">
        <title>Jumbo Bacteriophages Are Represented Within an Increasing Diversity of Environmental Viruses Infecting the Emerging Phytopathogen, Dickeya solani.</title>
        <authorList>
            <person name="Day A.W."/>
            <person name="Ahn J."/>
            <person name="Salmond G.P.C."/>
        </authorList>
    </citation>
    <scope>NUCLEOTIDE SEQUENCE [LARGE SCALE GENOMIC DNA]</scope>
</reference>
<dbReference type="Proteomes" id="UP000263326">
    <property type="component" value="Segment"/>
</dbReference>
<dbReference type="GO" id="GO:0032259">
    <property type="term" value="P:methylation"/>
    <property type="evidence" value="ECO:0007669"/>
    <property type="project" value="UniProtKB-KW"/>
</dbReference>
<accession>A0A384ZXJ8</accession>
<name>A0A384ZXJ8_9CAUD</name>
<keyword evidence="2" id="KW-1185">Reference proteome</keyword>
<proteinExistence type="predicted"/>
<organism evidence="1 2">
    <name type="scientific">Dickeya phage vB_DsoM_JA29</name>
    <dbReference type="NCBI Taxonomy" id="2283031"/>
    <lineage>
        <taxon>Viruses</taxon>
        <taxon>Duplodnaviria</taxon>
        <taxon>Heunggongvirae</taxon>
        <taxon>Uroviricota</taxon>
        <taxon>Caudoviricetes</taxon>
        <taxon>Salmondvirus</taxon>
        <taxon>Salmondvirus JA29</taxon>
    </lineage>
</organism>
<keyword evidence="1" id="KW-0489">Methyltransferase</keyword>
<evidence type="ECO:0000313" key="2">
    <source>
        <dbReference type="Proteomes" id="UP000263326"/>
    </source>
</evidence>